<dbReference type="Gene3D" id="3.30.470.30">
    <property type="entry name" value="DNA ligase/mRNA capping enzyme"/>
    <property type="match status" value="1"/>
</dbReference>
<accession>A0A382N7H5</accession>
<dbReference type="PANTHER" id="PTHR47810">
    <property type="entry name" value="DNA LIGASE"/>
    <property type="match status" value="1"/>
</dbReference>
<dbReference type="PANTHER" id="PTHR47810:SF1">
    <property type="entry name" value="DNA LIGASE B"/>
    <property type="match status" value="1"/>
</dbReference>
<dbReference type="GO" id="GO:0006310">
    <property type="term" value="P:DNA recombination"/>
    <property type="evidence" value="ECO:0007669"/>
    <property type="project" value="InterPro"/>
</dbReference>
<dbReference type="Pfam" id="PF01068">
    <property type="entry name" value="DNA_ligase_A_M"/>
    <property type="match status" value="1"/>
</dbReference>
<dbReference type="GO" id="GO:0006260">
    <property type="term" value="P:DNA replication"/>
    <property type="evidence" value="ECO:0007669"/>
    <property type="project" value="UniProtKB-KW"/>
</dbReference>
<keyword evidence="4" id="KW-0234">DNA repair</keyword>
<reference evidence="7" key="1">
    <citation type="submission" date="2018-05" db="EMBL/GenBank/DDBJ databases">
        <authorList>
            <person name="Lanie J.A."/>
            <person name="Ng W.-L."/>
            <person name="Kazmierczak K.M."/>
            <person name="Andrzejewski T.M."/>
            <person name="Davidsen T.M."/>
            <person name="Wayne K.J."/>
            <person name="Tettelin H."/>
            <person name="Glass J.I."/>
            <person name="Rusch D."/>
            <person name="Podicherti R."/>
            <person name="Tsui H.-C.T."/>
            <person name="Winkler M.E."/>
        </authorList>
    </citation>
    <scope>NUCLEOTIDE SEQUENCE</scope>
</reference>
<evidence type="ECO:0000256" key="5">
    <source>
        <dbReference type="SAM" id="MobiDB-lite"/>
    </source>
</evidence>
<feature type="domain" description="ATP-dependent DNA ligase family profile" evidence="6">
    <location>
        <begin position="95"/>
        <end position="179"/>
    </location>
</feature>
<dbReference type="InterPro" id="IPR012310">
    <property type="entry name" value="DNA_ligase_ATP-dep_cent"/>
</dbReference>
<dbReference type="GO" id="GO:0005524">
    <property type="term" value="F:ATP binding"/>
    <property type="evidence" value="ECO:0007669"/>
    <property type="project" value="InterPro"/>
</dbReference>
<evidence type="ECO:0000259" key="6">
    <source>
        <dbReference type="Pfam" id="PF01068"/>
    </source>
</evidence>
<keyword evidence="2" id="KW-0235">DNA replication</keyword>
<evidence type="ECO:0000256" key="3">
    <source>
        <dbReference type="ARBA" id="ARBA00022763"/>
    </source>
</evidence>
<keyword evidence="1" id="KW-0436">Ligase</keyword>
<dbReference type="GO" id="GO:0006281">
    <property type="term" value="P:DNA repair"/>
    <property type="evidence" value="ECO:0007669"/>
    <property type="project" value="UniProtKB-KW"/>
</dbReference>
<dbReference type="EMBL" id="UINC01098177">
    <property type="protein sequence ID" value="SVC56498.1"/>
    <property type="molecule type" value="Genomic_DNA"/>
</dbReference>
<sequence length="195" mass="22609">MLKLEKLYKIDSLGKLREWTMHIEGDSFYAIKGLVGKKLTQDKPTHATAKNIGRSNETSDEEQAELEAKARWDKKLKEGYALTPEDAESKKYYDPMLAQKFEDRLDRVNAEWKDDGFVYSQPKLDGIRCIVRLENGEVVARTRKGRIITTIPHILKTLEPTFIDNEKLVFDGELYNHDLKHDFNKIVSLVRKQTP</sequence>
<evidence type="ECO:0000256" key="1">
    <source>
        <dbReference type="ARBA" id="ARBA00022598"/>
    </source>
</evidence>
<keyword evidence="3" id="KW-0227">DNA damage</keyword>
<feature type="non-terminal residue" evidence="7">
    <location>
        <position position="195"/>
    </location>
</feature>
<evidence type="ECO:0000313" key="7">
    <source>
        <dbReference type="EMBL" id="SVC56498.1"/>
    </source>
</evidence>
<dbReference type="AlphaFoldDB" id="A0A382N7H5"/>
<name>A0A382N7H5_9ZZZZ</name>
<dbReference type="InterPro" id="IPR050326">
    <property type="entry name" value="NAD_dep_DNA_ligaseB"/>
</dbReference>
<organism evidence="7">
    <name type="scientific">marine metagenome</name>
    <dbReference type="NCBI Taxonomy" id="408172"/>
    <lineage>
        <taxon>unclassified sequences</taxon>
        <taxon>metagenomes</taxon>
        <taxon>ecological metagenomes</taxon>
    </lineage>
</organism>
<dbReference type="GO" id="GO:0003910">
    <property type="term" value="F:DNA ligase (ATP) activity"/>
    <property type="evidence" value="ECO:0007669"/>
    <property type="project" value="InterPro"/>
</dbReference>
<feature type="region of interest" description="Disordered" evidence="5">
    <location>
        <begin position="44"/>
        <end position="65"/>
    </location>
</feature>
<evidence type="ECO:0000256" key="4">
    <source>
        <dbReference type="ARBA" id="ARBA00023204"/>
    </source>
</evidence>
<gene>
    <name evidence="7" type="ORF">METZ01_LOCUS309352</name>
</gene>
<protein>
    <recommendedName>
        <fullName evidence="6">ATP-dependent DNA ligase family profile domain-containing protein</fullName>
    </recommendedName>
</protein>
<proteinExistence type="predicted"/>
<evidence type="ECO:0000256" key="2">
    <source>
        <dbReference type="ARBA" id="ARBA00022705"/>
    </source>
</evidence>
<dbReference type="SUPFAM" id="SSF56091">
    <property type="entry name" value="DNA ligase/mRNA capping enzyme, catalytic domain"/>
    <property type="match status" value="1"/>
</dbReference>